<keyword evidence="1 8" id="KW-0813">Transport</keyword>
<protein>
    <recommendedName>
        <fullName evidence="8">Putative manganese efflux pump MntP</fullName>
    </recommendedName>
</protein>
<feature type="transmembrane region" description="Helical" evidence="8">
    <location>
        <begin position="161"/>
        <end position="182"/>
    </location>
</feature>
<comment type="subcellular location">
    <subcellularLocation>
        <location evidence="8">Cell membrane</location>
        <topology evidence="8">Multi-pass membrane protein</topology>
    </subcellularLocation>
</comment>
<dbReference type="InterPro" id="IPR003810">
    <property type="entry name" value="Mntp/YtaF"/>
</dbReference>
<proteinExistence type="inferred from homology"/>
<evidence type="ECO:0000256" key="2">
    <source>
        <dbReference type="ARBA" id="ARBA00022475"/>
    </source>
</evidence>
<dbReference type="RefSeq" id="WP_166530105.1">
    <property type="nucleotide sequence ID" value="NZ_JAGSOT010000013.1"/>
</dbReference>
<dbReference type="AlphaFoldDB" id="A0A941DV15"/>
<comment type="caution">
    <text evidence="9">The sequence shown here is derived from an EMBL/GenBank/DDBJ whole genome shotgun (WGS) entry which is preliminary data.</text>
</comment>
<evidence type="ECO:0000256" key="5">
    <source>
        <dbReference type="ARBA" id="ARBA00023065"/>
    </source>
</evidence>
<evidence type="ECO:0000256" key="7">
    <source>
        <dbReference type="ARBA" id="ARBA00023211"/>
    </source>
</evidence>
<keyword evidence="7 8" id="KW-0464">Manganese</keyword>
<feature type="transmembrane region" description="Helical" evidence="8">
    <location>
        <begin position="6"/>
        <end position="27"/>
    </location>
</feature>
<dbReference type="PANTHER" id="PTHR35529">
    <property type="entry name" value="MANGANESE EFFLUX PUMP MNTP-RELATED"/>
    <property type="match status" value="1"/>
</dbReference>
<name>A0A941DV15_9BACI</name>
<evidence type="ECO:0000256" key="3">
    <source>
        <dbReference type="ARBA" id="ARBA00022692"/>
    </source>
</evidence>
<feature type="transmembrane region" description="Helical" evidence="8">
    <location>
        <begin position="133"/>
        <end position="154"/>
    </location>
</feature>
<evidence type="ECO:0000256" key="6">
    <source>
        <dbReference type="ARBA" id="ARBA00023136"/>
    </source>
</evidence>
<keyword evidence="5 8" id="KW-0406">Ion transport</keyword>
<evidence type="ECO:0000256" key="4">
    <source>
        <dbReference type="ARBA" id="ARBA00022989"/>
    </source>
</evidence>
<comment type="function">
    <text evidence="8">Probably functions as a manganese efflux pump.</text>
</comment>
<evidence type="ECO:0000256" key="1">
    <source>
        <dbReference type="ARBA" id="ARBA00022448"/>
    </source>
</evidence>
<dbReference type="GO" id="GO:0005384">
    <property type="term" value="F:manganese ion transmembrane transporter activity"/>
    <property type="evidence" value="ECO:0007669"/>
    <property type="project" value="UniProtKB-UniRule"/>
</dbReference>
<evidence type="ECO:0000313" key="9">
    <source>
        <dbReference type="EMBL" id="MBR7795629.1"/>
    </source>
</evidence>
<dbReference type="Proteomes" id="UP000675284">
    <property type="component" value="Unassembled WGS sequence"/>
</dbReference>
<sequence>MSGYIGEFTALLFLSLALGLDAFSVSLGLGMQRLRLKRIALIGIVVGQFHVIMPFIGIILGRIISEQIGHLTTLAGGLLLIGIGAQIMFSAFNHQAKKIIQPIGGGLILLAFGLSIDSFSVGLSLGISGVKTIVALLLFGIISSILCWVGLLLGRKVRGFLGVYSELLGGSILIGFGFQLLFG</sequence>
<evidence type="ECO:0000313" key="10">
    <source>
        <dbReference type="Proteomes" id="UP000675284"/>
    </source>
</evidence>
<feature type="transmembrane region" description="Helical" evidence="8">
    <location>
        <begin position="39"/>
        <end position="64"/>
    </location>
</feature>
<keyword evidence="3 8" id="KW-0812">Transmembrane</keyword>
<reference evidence="9" key="1">
    <citation type="submission" date="2021-04" db="EMBL/GenBank/DDBJ databases">
        <title>Isolation and polyphasic classification of algal microorganism.</title>
        <authorList>
            <person name="Wang S."/>
        </authorList>
    </citation>
    <scope>NUCLEOTIDE SEQUENCE</scope>
    <source>
        <strain evidence="9">720a</strain>
    </source>
</reference>
<gene>
    <name evidence="8" type="primary">mntP</name>
    <name evidence="9" type="ORF">KCX74_06175</name>
</gene>
<dbReference type="HAMAP" id="MF_01521">
    <property type="entry name" value="MntP_pump"/>
    <property type="match status" value="1"/>
</dbReference>
<keyword evidence="2 8" id="KW-1003">Cell membrane</keyword>
<dbReference type="InterPro" id="IPR022929">
    <property type="entry name" value="Put_MntP"/>
</dbReference>
<keyword evidence="4 8" id="KW-1133">Transmembrane helix</keyword>
<dbReference type="Pfam" id="PF02659">
    <property type="entry name" value="Mntp"/>
    <property type="match status" value="1"/>
</dbReference>
<keyword evidence="6 8" id="KW-0472">Membrane</keyword>
<organism evidence="9 10">
    <name type="scientific">Virgibacillus salarius</name>
    <dbReference type="NCBI Taxonomy" id="447199"/>
    <lineage>
        <taxon>Bacteria</taxon>
        <taxon>Bacillati</taxon>
        <taxon>Bacillota</taxon>
        <taxon>Bacilli</taxon>
        <taxon>Bacillales</taxon>
        <taxon>Bacillaceae</taxon>
        <taxon>Virgibacillus</taxon>
    </lineage>
</organism>
<dbReference type="GO" id="GO:0005886">
    <property type="term" value="C:plasma membrane"/>
    <property type="evidence" value="ECO:0007669"/>
    <property type="project" value="UniProtKB-SubCell"/>
</dbReference>
<evidence type="ECO:0000256" key="8">
    <source>
        <dbReference type="HAMAP-Rule" id="MF_01521"/>
    </source>
</evidence>
<dbReference type="PANTHER" id="PTHR35529:SF1">
    <property type="entry name" value="MANGANESE EFFLUX PUMP MNTP-RELATED"/>
    <property type="match status" value="1"/>
</dbReference>
<feature type="transmembrane region" description="Helical" evidence="8">
    <location>
        <begin position="70"/>
        <end position="92"/>
    </location>
</feature>
<feature type="transmembrane region" description="Helical" evidence="8">
    <location>
        <begin position="104"/>
        <end position="127"/>
    </location>
</feature>
<comment type="similarity">
    <text evidence="8">Belongs to the MntP (TC 9.B.29) family.</text>
</comment>
<keyword evidence="10" id="KW-1185">Reference proteome</keyword>
<accession>A0A941DV15</accession>
<dbReference type="EMBL" id="JAGSOT010000013">
    <property type="protein sequence ID" value="MBR7795629.1"/>
    <property type="molecule type" value="Genomic_DNA"/>
</dbReference>